<proteinExistence type="predicted"/>
<reference evidence="2" key="1">
    <citation type="journal article" date="2023" name="Front. Plant Sci.">
        <title>Chromosomal-level genome assembly of Melastoma candidum provides insights into trichome evolution.</title>
        <authorList>
            <person name="Zhong Y."/>
            <person name="Wu W."/>
            <person name="Sun C."/>
            <person name="Zou P."/>
            <person name="Liu Y."/>
            <person name="Dai S."/>
            <person name="Zhou R."/>
        </authorList>
    </citation>
    <scope>NUCLEOTIDE SEQUENCE [LARGE SCALE GENOMIC DNA]</scope>
</reference>
<evidence type="ECO:0000313" key="1">
    <source>
        <dbReference type="EMBL" id="KAI4376437.1"/>
    </source>
</evidence>
<evidence type="ECO:0000313" key="2">
    <source>
        <dbReference type="Proteomes" id="UP001057402"/>
    </source>
</evidence>
<accession>A0ACB9RBM8</accession>
<comment type="caution">
    <text evidence="1">The sequence shown here is derived from an EMBL/GenBank/DDBJ whole genome shotgun (WGS) entry which is preliminary data.</text>
</comment>
<gene>
    <name evidence="1" type="ORF">MLD38_014199</name>
</gene>
<dbReference type="Proteomes" id="UP001057402">
    <property type="component" value="Chromosome 4"/>
</dbReference>
<name>A0ACB9RBM8_9MYRT</name>
<keyword evidence="2" id="KW-1185">Reference proteome</keyword>
<dbReference type="EMBL" id="CM042883">
    <property type="protein sequence ID" value="KAI4376437.1"/>
    <property type="molecule type" value="Genomic_DNA"/>
</dbReference>
<organism evidence="1 2">
    <name type="scientific">Melastoma candidum</name>
    <dbReference type="NCBI Taxonomy" id="119954"/>
    <lineage>
        <taxon>Eukaryota</taxon>
        <taxon>Viridiplantae</taxon>
        <taxon>Streptophyta</taxon>
        <taxon>Embryophyta</taxon>
        <taxon>Tracheophyta</taxon>
        <taxon>Spermatophyta</taxon>
        <taxon>Magnoliopsida</taxon>
        <taxon>eudicotyledons</taxon>
        <taxon>Gunneridae</taxon>
        <taxon>Pentapetalae</taxon>
        <taxon>rosids</taxon>
        <taxon>malvids</taxon>
        <taxon>Myrtales</taxon>
        <taxon>Melastomataceae</taxon>
        <taxon>Melastomatoideae</taxon>
        <taxon>Melastomateae</taxon>
        <taxon>Melastoma</taxon>
    </lineage>
</organism>
<protein>
    <submittedName>
        <fullName evidence="1">Uncharacterized protein</fullName>
    </submittedName>
</protein>
<sequence>MTSSRDGLLLPLPPAVQGWHSPSCSFSNFNHLPRSSSVNKLKSSLSSTTFLRSMSMRKGGNKNDDEKEGVGRNNGLNRWSKLKKKQDKLKLEDSIWTKTIILGEKCRVPDDDEGVYYDNKGNKISHSGLGPRDRWPSLGPDRSPIHLPRLPDSYRRLIIVI</sequence>